<keyword evidence="1" id="KW-0596">Phosphopantetheine</keyword>
<dbReference type="Pfam" id="PF16197">
    <property type="entry name" value="KAsynt_C_assoc"/>
    <property type="match status" value="1"/>
</dbReference>
<keyword evidence="10" id="KW-1185">Reference proteome</keyword>
<dbReference type="SMART" id="SM00825">
    <property type="entry name" value="PKS_KS"/>
    <property type="match status" value="1"/>
</dbReference>
<dbReference type="SUPFAM" id="SSF55048">
    <property type="entry name" value="Probable ACP-binding domain of malonyl-CoA ACP transacylase"/>
    <property type="match status" value="1"/>
</dbReference>
<dbReference type="Gene3D" id="3.30.70.3290">
    <property type="match status" value="1"/>
</dbReference>
<dbReference type="Pfam" id="PF02801">
    <property type="entry name" value="Ketoacyl-synt_C"/>
    <property type="match status" value="1"/>
</dbReference>
<keyword evidence="3" id="KW-0808">Transferase</keyword>
<dbReference type="SMART" id="SM00827">
    <property type="entry name" value="PKS_AT"/>
    <property type="match status" value="1"/>
</dbReference>
<comment type="caution">
    <text evidence="9">The sequence shown here is derived from an EMBL/GenBank/DDBJ whole genome shotgun (WGS) entry which is preliminary data.</text>
</comment>
<dbReference type="Gene3D" id="3.40.366.10">
    <property type="entry name" value="Malonyl-Coenzyme A Acyl Carrier Protein, domain 2"/>
    <property type="match status" value="1"/>
</dbReference>
<organism evidence="9 10">
    <name type="scientific">Streptomyces albiaxialis</name>
    <dbReference type="NCBI Taxonomy" id="329523"/>
    <lineage>
        <taxon>Bacteria</taxon>
        <taxon>Bacillati</taxon>
        <taxon>Actinomycetota</taxon>
        <taxon>Actinomycetes</taxon>
        <taxon>Kitasatosporales</taxon>
        <taxon>Streptomycetaceae</taxon>
        <taxon>Streptomyces</taxon>
    </lineage>
</organism>
<dbReference type="Gene3D" id="3.40.47.10">
    <property type="match status" value="1"/>
</dbReference>
<evidence type="ECO:0000256" key="3">
    <source>
        <dbReference type="ARBA" id="ARBA00022679"/>
    </source>
</evidence>
<dbReference type="PROSITE" id="PS00606">
    <property type="entry name" value="KS3_1"/>
    <property type="match status" value="1"/>
</dbReference>
<dbReference type="InterPro" id="IPR020806">
    <property type="entry name" value="PKS_PP-bd"/>
</dbReference>
<evidence type="ECO:0000259" key="7">
    <source>
        <dbReference type="PROSITE" id="PS50075"/>
    </source>
</evidence>
<evidence type="ECO:0000256" key="5">
    <source>
        <dbReference type="ARBA" id="ARBA00023315"/>
    </source>
</evidence>
<dbReference type="CDD" id="cd00833">
    <property type="entry name" value="PKS"/>
    <property type="match status" value="1"/>
</dbReference>
<dbReference type="Pfam" id="PF00109">
    <property type="entry name" value="ketoacyl-synt"/>
    <property type="match status" value="1"/>
</dbReference>
<feature type="domain" description="Carrier" evidence="7">
    <location>
        <begin position="962"/>
        <end position="1039"/>
    </location>
</feature>
<accession>A0ABN2VQT2</accession>
<dbReference type="InterPro" id="IPR016036">
    <property type="entry name" value="Malonyl_transacylase_ACP-bd"/>
</dbReference>
<dbReference type="InterPro" id="IPR032821">
    <property type="entry name" value="PKS_assoc"/>
</dbReference>
<gene>
    <name evidence="9" type="ORF">GCM10009801_19050</name>
</gene>
<dbReference type="PROSITE" id="PS50075">
    <property type="entry name" value="CARRIER"/>
    <property type="match status" value="1"/>
</dbReference>
<dbReference type="PANTHER" id="PTHR43775">
    <property type="entry name" value="FATTY ACID SYNTHASE"/>
    <property type="match status" value="1"/>
</dbReference>
<dbReference type="InterPro" id="IPR016035">
    <property type="entry name" value="Acyl_Trfase/lysoPLipase"/>
</dbReference>
<dbReference type="SUPFAM" id="SSF53901">
    <property type="entry name" value="Thiolase-like"/>
    <property type="match status" value="1"/>
</dbReference>
<feature type="domain" description="Ketosynthase family 3 (KS3)" evidence="8">
    <location>
        <begin position="41"/>
        <end position="465"/>
    </location>
</feature>
<keyword evidence="2" id="KW-0597">Phosphoprotein</keyword>
<reference evidence="9 10" key="1">
    <citation type="journal article" date="2019" name="Int. J. Syst. Evol. Microbiol.">
        <title>The Global Catalogue of Microorganisms (GCM) 10K type strain sequencing project: providing services to taxonomists for standard genome sequencing and annotation.</title>
        <authorList>
            <consortium name="The Broad Institute Genomics Platform"/>
            <consortium name="The Broad Institute Genome Sequencing Center for Infectious Disease"/>
            <person name="Wu L."/>
            <person name="Ma J."/>
        </authorList>
    </citation>
    <scope>NUCLEOTIDE SEQUENCE [LARGE SCALE GENOMIC DNA]</scope>
    <source>
        <strain evidence="9 10">JCM 15478</strain>
    </source>
</reference>
<dbReference type="InterPro" id="IPR014043">
    <property type="entry name" value="Acyl_transferase_dom"/>
</dbReference>
<evidence type="ECO:0000256" key="1">
    <source>
        <dbReference type="ARBA" id="ARBA00022450"/>
    </source>
</evidence>
<feature type="region of interest" description="Disordered" evidence="6">
    <location>
        <begin position="930"/>
        <end position="959"/>
    </location>
</feature>
<evidence type="ECO:0000256" key="6">
    <source>
        <dbReference type="SAM" id="MobiDB-lite"/>
    </source>
</evidence>
<feature type="compositionally biased region" description="Low complexity" evidence="6">
    <location>
        <begin position="935"/>
        <end position="959"/>
    </location>
</feature>
<evidence type="ECO:0000256" key="2">
    <source>
        <dbReference type="ARBA" id="ARBA00022553"/>
    </source>
</evidence>
<keyword evidence="4" id="KW-0045">Antibiotic biosynthesis</keyword>
<dbReference type="Proteomes" id="UP001500016">
    <property type="component" value="Unassembled WGS sequence"/>
</dbReference>
<dbReference type="InterPro" id="IPR018201">
    <property type="entry name" value="Ketoacyl_synth_AS"/>
</dbReference>
<dbReference type="InterPro" id="IPR016039">
    <property type="entry name" value="Thiolase-like"/>
</dbReference>
<dbReference type="InterPro" id="IPR014031">
    <property type="entry name" value="Ketoacyl_synth_C"/>
</dbReference>
<dbReference type="SUPFAM" id="SSF47336">
    <property type="entry name" value="ACP-like"/>
    <property type="match status" value="1"/>
</dbReference>
<evidence type="ECO:0008006" key="11">
    <source>
        <dbReference type="Google" id="ProtNLM"/>
    </source>
</evidence>
<dbReference type="RefSeq" id="WP_344526074.1">
    <property type="nucleotide sequence ID" value="NZ_BAAAPE010000005.1"/>
</dbReference>
<dbReference type="Pfam" id="PF00698">
    <property type="entry name" value="Acyl_transf_1"/>
    <property type="match status" value="1"/>
</dbReference>
<evidence type="ECO:0000259" key="8">
    <source>
        <dbReference type="PROSITE" id="PS52004"/>
    </source>
</evidence>
<dbReference type="InterPro" id="IPR020841">
    <property type="entry name" value="PKS_Beta-ketoAc_synthase_dom"/>
</dbReference>
<evidence type="ECO:0000313" key="9">
    <source>
        <dbReference type="EMBL" id="GAA2069424.1"/>
    </source>
</evidence>
<dbReference type="SMART" id="SM00823">
    <property type="entry name" value="PKS_PP"/>
    <property type="match status" value="1"/>
</dbReference>
<dbReference type="Gene3D" id="1.10.1200.10">
    <property type="entry name" value="ACP-like"/>
    <property type="match status" value="1"/>
</dbReference>
<evidence type="ECO:0000313" key="10">
    <source>
        <dbReference type="Proteomes" id="UP001500016"/>
    </source>
</evidence>
<dbReference type="InterPro" id="IPR009081">
    <property type="entry name" value="PP-bd_ACP"/>
</dbReference>
<sequence>MDNTTDRTLLRAAETIRSLRARIADLEADSGERGRGPGRTDEPIAVVASACRLPGGVSSPEEYWDLLLEGRDAVRELRRERWADIDFGTLDDPGFARLTQHAGQVDDVDRFDAAFFGIGDAEAEMMDPQQRLLLEIAWEATERAGWPASELEESATGVFVGVGHQDYMLASLAARQEIGSRLSTGSGARSLLANRISYQLGLRGPSLAVDTACSSSLVAVHLACQALRSGACDRALAGGVNLILSPLSTTMTGRALPLAPDGRTKALAEDADGMVRGEGAGMVALRRLSDALEDGDLIEGVILADATNQDGRTNGLTAPSPVAQELLLRRVLDASGLAAGDIRMVEMHGTGTPLGDPIEYEAVRAVYGGRGEQDPACWLGSVKANLGHLESAAGIASLIKTLGALRHGELPPQINLRQVSPLIDLDGERFAIPRRREGWEPPEKRCAAVSSFGFGGTNAHLVVVHPDAVEAARARPRRTRAGRSAHEPVLLPVSARSSAALTASLRRFADHLDGLAAPDVRDAVPATARRRQQHPWRAAVTAGAPDLLADAVRRAAAGRGGPASRPASAAAPAAPQRLAFIYSGQVGQWAGMGVALAEKDPLVREELAAWDEAVTGAGGPPLLKTLAGADCEEALRDTRFAQLALAALQAAVTRRLTGWGLKPEAVCGHSVGEVSAALACGALSRAQAVEVILARGETLHRHAAGGAMYAVRAPAAEVTDVLAVAQESADDVSVRVGIAAVNGPEGTVLAGPAAALEALLPRLSAWRVTRLDTDYAFHSPGLVTVADRLAEELRDVRPTAGHTPFYSTVTGELAAGGTLSASHWAANATRPVRFSDAVEAMLDDGLTSFVEIGPHPALLPHLRQIADSGSWDGRVHATATLRRNQDELAALHAASGELWAAGNEVDWSAVFPGPCPMVPLPTYPWQRTSHWVTGSPSTSPSATSPSAPSSAEAAETAEAEPMAADAVLDRLVSHLADIMQADPAALAPDRSARDLDIDSISFVELKNRLESDLGVAIPITVLTEGAALRDVAEGLAAAGRTRAPTSEEARRALDGLDDLSDAELDRLMAALDSDEER</sequence>
<dbReference type="InterPro" id="IPR014030">
    <property type="entry name" value="Ketoacyl_synth_N"/>
</dbReference>
<dbReference type="InterPro" id="IPR050091">
    <property type="entry name" value="PKS_NRPS_Biosynth_Enz"/>
</dbReference>
<dbReference type="PANTHER" id="PTHR43775:SF37">
    <property type="entry name" value="SI:DKEY-61P9.11"/>
    <property type="match status" value="1"/>
</dbReference>
<dbReference type="SUPFAM" id="SSF52151">
    <property type="entry name" value="FabD/lysophospholipase-like"/>
    <property type="match status" value="1"/>
</dbReference>
<keyword evidence="5" id="KW-0012">Acyltransferase</keyword>
<dbReference type="PROSITE" id="PS52004">
    <property type="entry name" value="KS3_2"/>
    <property type="match status" value="1"/>
</dbReference>
<dbReference type="InterPro" id="IPR036736">
    <property type="entry name" value="ACP-like_sf"/>
</dbReference>
<name>A0ABN2VQT2_9ACTN</name>
<protein>
    <recommendedName>
        <fullName evidence="11">Carrier domain-containing protein</fullName>
    </recommendedName>
</protein>
<evidence type="ECO:0000256" key="4">
    <source>
        <dbReference type="ARBA" id="ARBA00023194"/>
    </source>
</evidence>
<proteinExistence type="predicted"/>
<dbReference type="InterPro" id="IPR001227">
    <property type="entry name" value="Ac_transferase_dom_sf"/>
</dbReference>
<dbReference type="Pfam" id="PF00550">
    <property type="entry name" value="PP-binding"/>
    <property type="match status" value="1"/>
</dbReference>
<dbReference type="EMBL" id="BAAAPE010000005">
    <property type="protein sequence ID" value="GAA2069424.1"/>
    <property type="molecule type" value="Genomic_DNA"/>
</dbReference>